<keyword evidence="3 9" id="KW-0963">Cytoplasm</keyword>
<evidence type="ECO:0000256" key="9">
    <source>
        <dbReference type="HAMAP-Rule" id="MF_00772"/>
    </source>
</evidence>
<dbReference type="AlphaFoldDB" id="A0A0S3F0Q3"/>
<feature type="active site" description="Nucleophile; methyl group acceptor" evidence="9">
    <location>
        <position position="129"/>
    </location>
</feature>
<dbReference type="Pfam" id="PF02870">
    <property type="entry name" value="Methyltransf_1N"/>
    <property type="match status" value="1"/>
</dbReference>
<evidence type="ECO:0000256" key="8">
    <source>
        <dbReference type="ARBA" id="ARBA00049348"/>
    </source>
</evidence>
<keyword evidence="13" id="KW-1185">Reference proteome</keyword>
<comment type="subcellular location">
    <subcellularLocation>
        <location evidence="9">Cytoplasm</location>
    </subcellularLocation>
</comment>
<evidence type="ECO:0000256" key="2">
    <source>
        <dbReference type="ARBA" id="ARBA00008711"/>
    </source>
</evidence>
<comment type="miscellaneous">
    <text evidence="9">This enzyme catalyzes only one turnover and therefore is not strictly catalytic. According to one definition, an enzyme is a biocatalyst that acts repeatedly and over many reaction cycles.</text>
</comment>
<evidence type="ECO:0000256" key="4">
    <source>
        <dbReference type="ARBA" id="ARBA00022603"/>
    </source>
</evidence>
<comment type="similarity">
    <text evidence="2 9">Belongs to the MGMT family.</text>
</comment>
<evidence type="ECO:0000259" key="11">
    <source>
        <dbReference type="Pfam" id="PF02870"/>
    </source>
</evidence>
<dbReference type="SUPFAM" id="SSF53155">
    <property type="entry name" value="Methylated DNA-protein cysteine methyltransferase domain"/>
    <property type="match status" value="1"/>
</dbReference>
<dbReference type="STRING" id="1332080.ATN00_14185"/>
<dbReference type="InterPro" id="IPR014048">
    <property type="entry name" value="MethylDNA_cys_MeTrfase_DNA-bd"/>
</dbReference>
<keyword evidence="7 9" id="KW-0234">DNA repair</keyword>
<evidence type="ECO:0000256" key="6">
    <source>
        <dbReference type="ARBA" id="ARBA00022763"/>
    </source>
</evidence>
<evidence type="ECO:0000313" key="12">
    <source>
        <dbReference type="EMBL" id="ALR21264.1"/>
    </source>
</evidence>
<keyword evidence="5 9" id="KW-0808">Transferase</keyword>
<dbReference type="PANTHER" id="PTHR10815:SF5">
    <property type="entry name" value="METHYLATED-DNA--PROTEIN-CYSTEINE METHYLTRANSFERASE"/>
    <property type="match status" value="1"/>
</dbReference>
<dbReference type="InterPro" id="IPR023546">
    <property type="entry name" value="MGMT"/>
</dbReference>
<evidence type="ECO:0000256" key="1">
    <source>
        <dbReference type="ARBA" id="ARBA00001286"/>
    </source>
</evidence>
<keyword evidence="6 9" id="KW-0227">DNA damage</keyword>
<evidence type="ECO:0000256" key="7">
    <source>
        <dbReference type="ARBA" id="ARBA00023204"/>
    </source>
</evidence>
<evidence type="ECO:0000256" key="3">
    <source>
        <dbReference type="ARBA" id="ARBA00022490"/>
    </source>
</evidence>
<feature type="domain" description="Methylated-DNA-[protein]-cysteine S-methyltransferase DNA binding" evidence="10">
    <location>
        <begin position="79"/>
        <end position="157"/>
    </location>
</feature>
<comment type="catalytic activity">
    <reaction evidence="8 9">
        <text>a 6-O-methyl-2'-deoxyguanosine in DNA + L-cysteinyl-[protein] = S-methyl-L-cysteinyl-[protein] + a 2'-deoxyguanosine in DNA</text>
        <dbReference type="Rhea" id="RHEA:24000"/>
        <dbReference type="Rhea" id="RHEA-COMP:10131"/>
        <dbReference type="Rhea" id="RHEA-COMP:10132"/>
        <dbReference type="Rhea" id="RHEA-COMP:11367"/>
        <dbReference type="Rhea" id="RHEA-COMP:11368"/>
        <dbReference type="ChEBI" id="CHEBI:29950"/>
        <dbReference type="ChEBI" id="CHEBI:82612"/>
        <dbReference type="ChEBI" id="CHEBI:85445"/>
        <dbReference type="ChEBI" id="CHEBI:85448"/>
        <dbReference type="EC" id="2.1.1.63"/>
    </reaction>
</comment>
<dbReference type="OrthoDB" id="9802228at2"/>
<accession>A0A0S3F0Q3</accession>
<dbReference type="Gene3D" id="1.10.10.10">
    <property type="entry name" value="Winged helix-like DNA-binding domain superfamily/Winged helix DNA-binding domain"/>
    <property type="match status" value="1"/>
</dbReference>
<dbReference type="Pfam" id="PF01035">
    <property type="entry name" value="DNA_binding_1"/>
    <property type="match status" value="1"/>
</dbReference>
<dbReference type="EC" id="2.1.1.63" evidence="9"/>
<comment type="function">
    <text evidence="9">Involved in the cellular defense against the biological effects of O6-methylguanine (O6-MeG) and O4-methylthymine (O4-MeT) in DNA. Repairs the methylated nucleobase in DNA by stoichiometrically transferring the methyl group to a cysteine residue in the enzyme. This is a suicide reaction: the enzyme is irreversibly inactivated.</text>
</comment>
<dbReference type="GO" id="GO:0006307">
    <property type="term" value="P:DNA alkylation repair"/>
    <property type="evidence" value="ECO:0007669"/>
    <property type="project" value="UniProtKB-UniRule"/>
</dbReference>
<gene>
    <name evidence="12" type="ORF">ATN00_14185</name>
</gene>
<dbReference type="GO" id="GO:0005737">
    <property type="term" value="C:cytoplasm"/>
    <property type="evidence" value="ECO:0007669"/>
    <property type="project" value="UniProtKB-SubCell"/>
</dbReference>
<dbReference type="Proteomes" id="UP000056968">
    <property type="component" value="Chromosome"/>
</dbReference>
<reference evidence="12 13" key="1">
    <citation type="submission" date="2015-11" db="EMBL/GenBank/DDBJ databases">
        <title>A Two-component Flavoprotein Monooxygenase System MeaXY Responsible for para-Hydroxylation of 2-Methyl-6-ethylaniline and 2,6-Diethylaniline in Sphingobium baderi DE-13.</title>
        <authorList>
            <person name="Cheng M."/>
            <person name="Meng Q."/>
            <person name="Yang Y."/>
            <person name="Chu C."/>
            <person name="Yan X."/>
            <person name="He J."/>
            <person name="Li S."/>
        </authorList>
    </citation>
    <scope>NUCLEOTIDE SEQUENCE [LARGE SCALE GENOMIC DNA]</scope>
    <source>
        <strain evidence="12 13">DE-13</strain>
    </source>
</reference>
<protein>
    <recommendedName>
        <fullName evidence="9">Methylated-DNA--protein-cysteine methyltransferase</fullName>
        <ecNumber evidence="9">2.1.1.63</ecNumber>
    </recommendedName>
    <alternativeName>
        <fullName evidence="9">6-O-methylguanine-DNA methyltransferase</fullName>
        <shortName evidence="9">MGMT</shortName>
    </alternativeName>
    <alternativeName>
        <fullName evidence="9">O-6-methylguanine-DNA-alkyltransferase</fullName>
    </alternativeName>
</protein>
<organism evidence="12 13">
    <name type="scientific">Sphingobium baderi</name>
    <dbReference type="NCBI Taxonomy" id="1332080"/>
    <lineage>
        <taxon>Bacteria</taxon>
        <taxon>Pseudomonadati</taxon>
        <taxon>Pseudomonadota</taxon>
        <taxon>Alphaproteobacteria</taxon>
        <taxon>Sphingomonadales</taxon>
        <taxon>Sphingomonadaceae</taxon>
        <taxon>Sphingobium</taxon>
    </lineage>
</organism>
<evidence type="ECO:0000259" key="10">
    <source>
        <dbReference type="Pfam" id="PF01035"/>
    </source>
</evidence>
<dbReference type="InterPro" id="IPR001497">
    <property type="entry name" value="MethylDNA_cys_MeTrfase_AS"/>
</dbReference>
<dbReference type="KEGG" id="sbd:ATN00_14185"/>
<dbReference type="EMBL" id="CP013264">
    <property type="protein sequence ID" value="ALR21264.1"/>
    <property type="molecule type" value="Genomic_DNA"/>
</dbReference>
<keyword evidence="4 9" id="KW-0489">Methyltransferase</keyword>
<dbReference type="FunFam" id="1.10.10.10:FF:000214">
    <property type="entry name" value="Methylated-DNA--protein-cysteine methyltransferase"/>
    <property type="match status" value="1"/>
</dbReference>
<dbReference type="GO" id="GO:0003908">
    <property type="term" value="F:methylated-DNA-[protein]-cysteine S-methyltransferase activity"/>
    <property type="evidence" value="ECO:0007669"/>
    <property type="project" value="UniProtKB-UniRule"/>
</dbReference>
<dbReference type="InterPro" id="IPR036388">
    <property type="entry name" value="WH-like_DNA-bd_sf"/>
</dbReference>
<evidence type="ECO:0000256" key="5">
    <source>
        <dbReference type="ARBA" id="ARBA00022679"/>
    </source>
</evidence>
<dbReference type="RefSeq" id="WP_062065851.1">
    <property type="nucleotide sequence ID" value="NZ_CP013264.1"/>
</dbReference>
<dbReference type="Gene3D" id="3.30.160.70">
    <property type="entry name" value="Methylated DNA-protein cysteine methyltransferase domain"/>
    <property type="match status" value="1"/>
</dbReference>
<dbReference type="InterPro" id="IPR036217">
    <property type="entry name" value="MethylDNA_cys_MeTrfase_DNAb"/>
</dbReference>
<dbReference type="PANTHER" id="PTHR10815">
    <property type="entry name" value="METHYLATED-DNA--PROTEIN-CYSTEINE METHYLTRANSFERASE"/>
    <property type="match status" value="1"/>
</dbReference>
<dbReference type="InterPro" id="IPR036631">
    <property type="entry name" value="MGMT_N_sf"/>
</dbReference>
<dbReference type="HAMAP" id="MF_00772">
    <property type="entry name" value="OGT"/>
    <property type="match status" value="1"/>
</dbReference>
<dbReference type="PROSITE" id="PS00374">
    <property type="entry name" value="MGMT"/>
    <property type="match status" value="1"/>
</dbReference>
<dbReference type="NCBIfam" id="TIGR00589">
    <property type="entry name" value="ogt"/>
    <property type="match status" value="1"/>
</dbReference>
<dbReference type="GO" id="GO:0032259">
    <property type="term" value="P:methylation"/>
    <property type="evidence" value="ECO:0007669"/>
    <property type="project" value="UniProtKB-KW"/>
</dbReference>
<dbReference type="SUPFAM" id="SSF46767">
    <property type="entry name" value="Methylated DNA-protein cysteine methyltransferase, C-terminal domain"/>
    <property type="match status" value="1"/>
</dbReference>
<sequence length="163" mass="17798">MLVHKVIASPVGQLKLVASDRGLRAVLWEEDNPARVPLDASRESGSHPFLAQAEIQLGQYFAGERHDFQLPLDFAGTVFQQIVWRALLDIRYGETCSYENLAHRIGKPTAHRAVGAANGRNPISIIVPCHRVLGKNGALTGFAGGLGAKTYLLNLERRCSDAE</sequence>
<feature type="domain" description="Methylguanine DNA methyltransferase ribonuclease-like" evidence="11">
    <location>
        <begin position="3"/>
        <end position="74"/>
    </location>
</feature>
<comment type="catalytic activity">
    <reaction evidence="1 9">
        <text>a 4-O-methyl-thymidine in DNA + L-cysteinyl-[protein] = a thymidine in DNA + S-methyl-L-cysteinyl-[protein]</text>
        <dbReference type="Rhea" id="RHEA:53428"/>
        <dbReference type="Rhea" id="RHEA-COMP:10131"/>
        <dbReference type="Rhea" id="RHEA-COMP:10132"/>
        <dbReference type="Rhea" id="RHEA-COMP:13555"/>
        <dbReference type="Rhea" id="RHEA-COMP:13556"/>
        <dbReference type="ChEBI" id="CHEBI:29950"/>
        <dbReference type="ChEBI" id="CHEBI:82612"/>
        <dbReference type="ChEBI" id="CHEBI:137386"/>
        <dbReference type="ChEBI" id="CHEBI:137387"/>
        <dbReference type="EC" id="2.1.1.63"/>
    </reaction>
</comment>
<dbReference type="CDD" id="cd06445">
    <property type="entry name" value="ATase"/>
    <property type="match status" value="1"/>
</dbReference>
<proteinExistence type="inferred from homology"/>
<dbReference type="InterPro" id="IPR008332">
    <property type="entry name" value="MethylG_MeTrfase_N"/>
</dbReference>
<name>A0A0S3F0Q3_9SPHN</name>
<evidence type="ECO:0000313" key="13">
    <source>
        <dbReference type="Proteomes" id="UP000056968"/>
    </source>
</evidence>